<feature type="binding site" evidence="10">
    <location>
        <position position="268"/>
    </location>
    <ligand>
        <name>ATP</name>
        <dbReference type="ChEBI" id="CHEBI:30616"/>
    </ligand>
</feature>
<feature type="domain" description="Ig-like" evidence="12">
    <location>
        <begin position="1947"/>
        <end position="2037"/>
    </location>
</feature>
<dbReference type="InterPro" id="IPR007110">
    <property type="entry name" value="Ig-like_dom"/>
</dbReference>
<reference evidence="15" key="2">
    <citation type="submission" date="2016-11" db="UniProtKB">
        <authorList>
            <consortium name="WormBaseParasite"/>
        </authorList>
    </citation>
    <scope>IDENTIFICATION</scope>
</reference>
<keyword evidence="5" id="KW-0677">Repeat</keyword>
<feature type="domain" description="Ig-like" evidence="12">
    <location>
        <begin position="784"/>
        <end position="869"/>
    </location>
</feature>
<dbReference type="Pfam" id="PF00041">
    <property type="entry name" value="fn3"/>
    <property type="match status" value="1"/>
</dbReference>
<feature type="domain" description="Ig-like" evidence="12">
    <location>
        <begin position="1514"/>
        <end position="1601"/>
    </location>
</feature>
<feature type="domain" description="Ig-like" evidence="12">
    <location>
        <begin position="884"/>
        <end position="971"/>
    </location>
</feature>
<feature type="domain" description="Ig-like" evidence="12">
    <location>
        <begin position="2054"/>
        <end position="2145"/>
    </location>
</feature>
<dbReference type="InterPro" id="IPR036179">
    <property type="entry name" value="Ig-like_dom_sf"/>
</dbReference>
<dbReference type="PROSITE" id="PS50853">
    <property type="entry name" value="FN3"/>
    <property type="match status" value="2"/>
</dbReference>
<dbReference type="SMART" id="SM00060">
    <property type="entry name" value="FN3"/>
    <property type="match status" value="2"/>
</dbReference>
<gene>
    <name evidence="15" type="primary">LOAG_18162</name>
</gene>
<dbReference type="Gene3D" id="1.10.510.10">
    <property type="entry name" value="Transferase(Phosphotransferase) domain 1"/>
    <property type="match status" value="1"/>
</dbReference>
<evidence type="ECO:0000256" key="5">
    <source>
        <dbReference type="ARBA" id="ARBA00022737"/>
    </source>
</evidence>
<dbReference type="SUPFAM" id="SSF48726">
    <property type="entry name" value="Immunoglobulin"/>
    <property type="match status" value="20"/>
</dbReference>
<dbReference type="GO" id="GO:0060298">
    <property type="term" value="P:positive regulation of sarcomere organization"/>
    <property type="evidence" value="ECO:0007669"/>
    <property type="project" value="UniProtKB-ARBA"/>
</dbReference>
<reference evidence="14" key="1">
    <citation type="submission" date="2012-04" db="EMBL/GenBank/DDBJ databases">
        <title>The Genome Sequence of Loa loa.</title>
        <authorList>
            <consortium name="The Broad Institute Genome Sequencing Platform"/>
            <consortium name="Broad Institute Genome Sequencing Center for Infectious Disease"/>
            <person name="Nutman T.B."/>
            <person name="Fink D.L."/>
            <person name="Russ C."/>
            <person name="Young S."/>
            <person name="Zeng Q."/>
            <person name="Gargeya S."/>
            <person name="Alvarado L."/>
            <person name="Berlin A."/>
            <person name="Chapman S.B."/>
            <person name="Chen Z."/>
            <person name="Freedman E."/>
            <person name="Gellesch M."/>
            <person name="Goldberg J."/>
            <person name="Griggs A."/>
            <person name="Gujja S."/>
            <person name="Heilman E.R."/>
            <person name="Heiman D."/>
            <person name="Howarth C."/>
            <person name="Mehta T."/>
            <person name="Neiman D."/>
            <person name="Pearson M."/>
            <person name="Roberts A."/>
            <person name="Saif S."/>
            <person name="Shea T."/>
            <person name="Shenoy N."/>
            <person name="Sisk P."/>
            <person name="Stolte C."/>
            <person name="Sykes S."/>
            <person name="White J."/>
            <person name="Yandava C."/>
            <person name="Haas B."/>
            <person name="Henn M.R."/>
            <person name="Nusbaum C."/>
            <person name="Birren B."/>
        </authorList>
    </citation>
    <scope>NUCLEOTIDE SEQUENCE [LARGE SCALE GENOMIC DNA]</scope>
</reference>
<feature type="domain" description="Protein kinase" evidence="11">
    <location>
        <begin position="239"/>
        <end position="494"/>
    </location>
</feature>
<dbReference type="SMART" id="SM00220">
    <property type="entry name" value="S_TKc"/>
    <property type="match status" value="1"/>
</dbReference>
<dbReference type="SMART" id="SM00409">
    <property type="entry name" value="IG"/>
    <property type="match status" value="20"/>
</dbReference>
<evidence type="ECO:0000313" key="14">
    <source>
        <dbReference type="Proteomes" id="UP000095285"/>
    </source>
</evidence>
<evidence type="ECO:0000259" key="11">
    <source>
        <dbReference type="PROSITE" id="PS50011"/>
    </source>
</evidence>
<dbReference type="CDD" id="cd00063">
    <property type="entry name" value="FN3"/>
    <property type="match status" value="2"/>
</dbReference>
<dbReference type="PROSITE" id="PS00108">
    <property type="entry name" value="PROTEIN_KINASE_ST"/>
    <property type="match status" value="1"/>
</dbReference>
<evidence type="ECO:0000256" key="10">
    <source>
        <dbReference type="PROSITE-ProRule" id="PRU10141"/>
    </source>
</evidence>
<dbReference type="CDD" id="cd00096">
    <property type="entry name" value="Ig"/>
    <property type="match status" value="3"/>
</dbReference>
<dbReference type="WBParaSite" id="EN70_7450">
    <property type="protein sequence ID" value="EN70_7450"/>
    <property type="gene ID" value="EN70_7450"/>
</dbReference>
<dbReference type="InterPro" id="IPR013783">
    <property type="entry name" value="Ig-like_fold"/>
</dbReference>
<sequence length="2805" mass="312779">MQNRKQLSGKKKRFLHNVTGRKFSGMERKPHPDVEWLDTNGKPIATKSDRFKVTTVGRLTTLTVLGVDNDVQGKYLLKVKNELGEAKCEILVEVLERPVIPGRPILEKQKFNSVSLQWNTIPQAANQKVEYIVEMKKQGEEEWVKVVETVQLNVTVKELESDNTYRFRVRASIAGVISEPSEESESFFVGYEKLEKKENGQVEKQNEAINYDELFTDVKPLEYRDIDMLKLSTDFESKYILCEKIGIGAYGTIYRAIERATGKNWAAKMIKISPDMKKDVIMHEVEIMNELHHEKLLNLHEVFDMDKGMCLIEEFISGGDLHDKIIRDEALMSEDEARTFIRQILQGIQYMHNKGIVHLDLKLENIMLTSNESNDIKIIDFGLAQKLDANESPTLLFCTAEFCSPEVINKESVGLSADMWAVGVITYSLLSGLSPFAGTTNQEIMANVSSCDWNFRDVVWEEVSNLAKDFIAKLVVKNKSERMTVTEALAHPWITTTKLKAKRGKMLLAKKKDYIVRKNFSDVLIPIGKLAKTGAIFRRRSMDGTFERNIKFEVNFLPRLLKNLEDVIGNVGDQSISLMCEIEALPQPVIQWFKDDKEICMKADKYEAKYEGCIVKLNIKNVVNTDSGVYSIIATNALGSIRSEAKVSVEKVKEEKKKKVKKIVPEDKKEAKGTTTPFEFNPKLADVSAKVSDSILLSVAINSHPESEVQWFRNDEAVDINNPRFIIKKDNGLHSLKILSCEITDTAKWKVVARNATDQCESECNIIVEVSNDFKAPEFKKPLVNIQCEETSMVTLEVGVLAKPLPEIIWYFGDHELHEGERYKLQYDEDKNIHSITIVKTVTEDSGTYTCCAKNLAGTAETTCSLVVNQSLSDKRSKEGDKAPIFQMPLTDCNLLEGDKLTLVCAITGVPNPSVKWFKNDKILNETDCTTKYENGTCTLTIASVKPCDAGVYKCTAENISGTSRSECKVHIQQAETMKIKPYFEKSLTNISINSGSEVVLECKVIGKPKPKITWYKDGMKLLLDNRMSQHLENDGSIRLNIINISANDSGVYSCEAVNAFGKDLSKCTVEIIDTDVSTKKPTRKEEKGRSLAAVNENLKAPVIIRPLEDVTIYEGNHKILEVEVEAYPQPMIEWFLNSKILKESRDMQTYFDGSLAILKINDAHIEQQGEYLCRASNKGGSAETRCNVIVKEDLAKDEMSKMPEFIEKMQNVRVKNEGDALTLKCKVTGKPKPEIRWLLNGKAIAEDDKIRIRTFDDGICVMEITRLKAELCGTYTAIAHNIYGNAHANAEISLDAVDLSMKMKGREPFFLVEPIRNLVIEESTTLHIVCDIDGEPEPKVTWFKDHSLIKDDRFAIQKEGTNHQITIASVLLSDEGVYTVEAENSSGKIFADIVVHVIPKSESEACKEKVDLSKPSISIGQPYATQITKNTLQLKWTAPEDGDSKIEYVVEQRRPDDQTWTQVGATVGTELLITGLQPSTEYKFRVSVKNKVGQTAYSPPSTAIMTLPSGQKPVLKNIPPATLIFNEKEDIELSVEFEGEPTPFVKWYHDGIELIDGKNSVRVTTVTDKSSKLIIKKPKASVHVGLYSCHIGNEAGETVCETHVIKQDDGITVKEMQDDKRNELLEGQPQIVVPLSNETTAAGQQFILSCKIMASPKGVVSWFRNDERLAPIGRFEMLEQDNIYKLICHNAQGNDSATYRCIAKNPIGIAQSSCEVTVLTSTQNMAPKFEVALKDKTALANKEVKLKCRILGDPRPQVTWMKDGAMISTTRRQKLEFTEDGWCSLTIFNCTAEDTGFYLCTACNVLGSASSHLMLTVAEIAGPDSHLVTAQNKEMQYCKPRFTRVPGAVVETTEGSTVKLISRAVGLPKPLVRWFKDEKEITKVNRAYEILLTGEGESVLLVPYAVTKTAGIFKCVAENSEGSTSFEMQLVVHTLLHKQNEEKQAPRFTMDLTDIGVAIGYPVTLKCLVTGTPEPQLKWIFINDAQQTSVLRTTTDSAWAEYRQGDSCEMKTESVVKTQQGTYQCIASNEHGRAITQCYLLVGEPFNQPAGPPRFLKCLRDIWVPLGEDIEFEVEVSGYPLSELTWYHLDEKVHEEKNIQVLISYITPTKCQLKITSLSVSHLGTYSVEASNIHGIVRTTASLNVGKKLSEVESPKFPEDSKEKLTTVLPQDASSERPGLPAAGMHRVGTRLDVKRKGAAPAFLIGLEDLEFREGDAAALAGTVAKRRRHRIHGRSDGKRIKQFVTLKDMEIDASASSSSLEPQIEITTLEEIRASIAERNKNICRPKFMVKPKPKKSIAEHKSLRLRTAISANPVPVVRWDKAGIVLETGNKYSIYNDGDFYYLEVHHVSKIDEGFYNCSASNTEGFVTCTAEIEVVPGDGTRRLRKGLAAPSFIEVLPGKFKAINGDPLSVECSVSGYPAPTIQWLRNGSILLPEHDRYLISYDGETTTLNFVSIAASDTGKYVCIAKNQEGEAKTAMQLDVEPRKISPTGGTPPKFRSDGRRETVKAMDGDKVVLLAELIEGSEPITIQWIRNKMEIQNSSGFGYSREEANCYLTIADTFPEDAGVYTCEARNEFGVAKFNVRLVVTERKKQSGYENPPVIVNAPTNMSVEHGNDLILSVTVRGYPEPAVIWTKNMVSIASGEKYQMANNGDIFTLTIRNCTKEDRGKYELQAVNLSGTAKAIIAVDVTEVTNLDAVMPRFTKLPISIQSAIGQKASLTCNFKGLQSTVTWFHDDKKLVSGRHGIEISSTATTSTLSILQLADEHLGEYLCAVRNEYGEDLAKAAIFLEGSSVALSLLNGN</sequence>
<keyword evidence="8" id="KW-1015">Disulfide bond</keyword>
<evidence type="ECO:0000256" key="1">
    <source>
        <dbReference type="ARBA" id="ARBA00001946"/>
    </source>
</evidence>
<dbReference type="PANTHER" id="PTHR47633:SF7">
    <property type="entry name" value="TITIN HOMOLOG"/>
    <property type="match status" value="1"/>
</dbReference>
<dbReference type="InParanoid" id="A0A1I7VXT0"/>
<proteinExistence type="inferred from homology"/>
<dbReference type="InterPro" id="IPR017441">
    <property type="entry name" value="Protein_kinase_ATP_BS"/>
</dbReference>
<dbReference type="FunFam" id="2.60.40.10:FF:000345">
    <property type="entry name" value="Muscle M-line assembly protein unc-89"/>
    <property type="match status" value="2"/>
</dbReference>
<dbReference type="PROSITE" id="PS50011">
    <property type="entry name" value="PROTEIN_KINASE_DOM"/>
    <property type="match status" value="1"/>
</dbReference>
<keyword evidence="7 10" id="KW-0067">ATP-binding</keyword>
<evidence type="ECO:0000256" key="6">
    <source>
        <dbReference type="ARBA" id="ARBA00022741"/>
    </source>
</evidence>
<keyword evidence="4" id="KW-0963">Cytoplasm</keyword>
<evidence type="ECO:0000259" key="13">
    <source>
        <dbReference type="PROSITE" id="PS50853"/>
    </source>
</evidence>
<dbReference type="Proteomes" id="UP000095285">
    <property type="component" value="Unassembled WGS sequence"/>
</dbReference>
<dbReference type="GO" id="GO:0031672">
    <property type="term" value="C:A band"/>
    <property type="evidence" value="ECO:0007669"/>
    <property type="project" value="UniProtKB-SubCell"/>
</dbReference>
<comment type="similarity">
    <text evidence="3">Belongs to the protein kinase superfamily. CAMK Ser/Thr protein kinase family.</text>
</comment>
<dbReference type="FunFam" id="2.60.40.10:FF:000080">
    <property type="entry name" value="Myosin light chain kinase, smooth muscle"/>
    <property type="match status" value="1"/>
</dbReference>
<feature type="domain" description="Ig-like" evidence="12">
    <location>
        <begin position="2394"/>
        <end position="2484"/>
    </location>
</feature>
<dbReference type="eggNOG" id="KOG0613">
    <property type="taxonomic scope" value="Eukaryota"/>
</dbReference>
<feature type="domain" description="Fibronectin type-III" evidence="13">
    <location>
        <begin position="100"/>
        <end position="192"/>
    </location>
</feature>
<feature type="domain" description="Fibronectin type-III" evidence="13">
    <location>
        <begin position="1419"/>
        <end position="1510"/>
    </location>
</feature>
<dbReference type="SUPFAM" id="SSF49265">
    <property type="entry name" value="Fibronectin type III"/>
    <property type="match status" value="2"/>
</dbReference>
<organism evidence="14 15">
    <name type="scientific">Loa loa</name>
    <name type="common">Eye worm</name>
    <name type="synonym">Filaria loa</name>
    <dbReference type="NCBI Taxonomy" id="7209"/>
    <lineage>
        <taxon>Eukaryota</taxon>
        <taxon>Metazoa</taxon>
        <taxon>Ecdysozoa</taxon>
        <taxon>Nematoda</taxon>
        <taxon>Chromadorea</taxon>
        <taxon>Rhabditida</taxon>
        <taxon>Spirurina</taxon>
        <taxon>Spiruromorpha</taxon>
        <taxon>Filarioidea</taxon>
        <taxon>Onchocercidae</taxon>
        <taxon>Loa</taxon>
    </lineage>
</organism>
<evidence type="ECO:0000256" key="7">
    <source>
        <dbReference type="ARBA" id="ARBA00022840"/>
    </source>
</evidence>
<dbReference type="Gene3D" id="3.30.200.20">
    <property type="entry name" value="Phosphorylase Kinase, domain 1"/>
    <property type="match status" value="1"/>
</dbReference>
<dbReference type="FunFam" id="2.60.40.10:FF:000425">
    <property type="entry name" value="Myosin light chain kinase"/>
    <property type="match status" value="3"/>
</dbReference>
<evidence type="ECO:0000256" key="4">
    <source>
        <dbReference type="ARBA" id="ARBA00022490"/>
    </source>
</evidence>
<dbReference type="OrthoDB" id="2152335at2759"/>
<feature type="domain" description="Ig-like" evidence="12">
    <location>
        <begin position="1309"/>
        <end position="1397"/>
    </location>
</feature>
<feature type="domain" description="Ig-like" evidence="12">
    <location>
        <begin position="1841"/>
        <end position="1932"/>
    </location>
</feature>
<evidence type="ECO:0000313" key="15">
    <source>
        <dbReference type="WBParaSite" id="EN70_7450"/>
    </source>
</evidence>
<dbReference type="FunFam" id="1.10.510.10:FF:000571">
    <property type="entry name" value="Maternal embryonic leucine zipper kinase"/>
    <property type="match status" value="1"/>
</dbReference>
<dbReference type="Pfam" id="PF07679">
    <property type="entry name" value="I-set"/>
    <property type="match status" value="19"/>
</dbReference>
<feature type="domain" description="Ig-like" evidence="12">
    <location>
        <begin position="2603"/>
        <end position="2693"/>
    </location>
</feature>
<dbReference type="SMART" id="SM00408">
    <property type="entry name" value="IGc2"/>
    <property type="match status" value="18"/>
</dbReference>
<dbReference type="GO" id="GO:0004672">
    <property type="term" value="F:protein kinase activity"/>
    <property type="evidence" value="ECO:0007669"/>
    <property type="project" value="InterPro"/>
</dbReference>
<dbReference type="STRING" id="7209.A0A1I7VXT0"/>
<dbReference type="InterPro" id="IPR011009">
    <property type="entry name" value="Kinase-like_dom_sf"/>
</dbReference>
<feature type="domain" description="Ig-like" evidence="12">
    <location>
        <begin position="2498"/>
        <end position="2591"/>
    </location>
</feature>
<dbReference type="Pfam" id="PF13927">
    <property type="entry name" value="Ig_3"/>
    <property type="match status" value="1"/>
</dbReference>
<dbReference type="PANTHER" id="PTHR47633">
    <property type="entry name" value="IMMUNOGLOBULIN"/>
    <property type="match status" value="1"/>
</dbReference>
<dbReference type="Pfam" id="PF00069">
    <property type="entry name" value="Pkinase"/>
    <property type="match status" value="1"/>
</dbReference>
<evidence type="ECO:0000256" key="8">
    <source>
        <dbReference type="ARBA" id="ARBA00023157"/>
    </source>
</evidence>
<dbReference type="InterPro" id="IPR003599">
    <property type="entry name" value="Ig_sub"/>
</dbReference>
<feature type="domain" description="Ig-like" evidence="12">
    <location>
        <begin position="558"/>
        <end position="648"/>
    </location>
</feature>
<dbReference type="GO" id="GO:0040017">
    <property type="term" value="P:positive regulation of locomotion"/>
    <property type="evidence" value="ECO:0007669"/>
    <property type="project" value="UniProtKB-ARBA"/>
</dbReference>
<dbReference type="GO" id="GO:0045989">
    <property type="term" value="P:positive regulation of striated muscle contraction"/>
    <property type="evidence" value="ECO:0007669"/>
    <property type="project" value="UniProtKB-ARBA"/>
</dbReference>
<dbReference type="InterPro" id="IPR003961">
    <property type="entry name" value="FN3_dom"/>
</dbReference>
<keyword evidence="9" id="KW-0393">Immunoglobulin domain</keyword>
<evidence type="ECO:0000256" key="2">
    <source>
        <dbReference type="ARBA" id="ARBA00004161"/>
    </source>
</evidence>
<name>A0A1I7VXT0_LOALO</name>
<feature type="domain" description="Ig-like" evidence="12">
    <location>
        <begin position="2288"/>
        <end position="2377"/>
    </location>
</feature>
<evidence type="ECO:0000259" key="12">
    <source>
        <dbReference type="PROSITE" id="PS50835"/>
    </source>
</evidence>
<feature type="domain" description="Ig-like" evidence="12">
    <location>
        <begin position="1728"/>
        <end position="1817"/>
    </location>
</feature>
<dbReference type="GO" id="GO:0019899">
    <property type="term" value="F:enzyme binding"/>
    <property type="evidence" value="ECO:0007669"/>
    <property type="project" value="UniProtKB-ARBA"/>
</dbReference>
<dbReference type="Gene3D" id="2.60.40.10">
    <property type="entry name" value="Immunoglobulins"/>
    <property type="match status" value="22"/>
</dbReference>
<feature type="domain" description="Ig-like" evidence="12">
    <location>
        <begin position="1204"/>
        <end position="1294"/>
    </location>
</feature>
<dbReference type="InterPro" id="IPR036116">
    <property type="entry name" value="FN3_sf"/>
</dbReference>
<dbReference type="InterPro" id="IPR008271">
    <property type="entry name" value="Ser/Thr_kinase_AS"/>
</dbReference>
<comment type="subcellular location">
    <subcellularLocation>
        <location evidence="2">Cytoplasm</location>
        <location evidence="2">Myofibril</location>
        <location evidence="2">Sarcomere</location>
        <location evidence="2">A band</location>
    </subcellularLocation>
</comment>
<keyword evidence="14" id="KW-1185">Reference proteome</keyword>
<dbReference type="InterPro" id="IPR013098">
    <property type="entry name" value="Ig_I-set"/>
</dbReference>
<dbReference type="PROSITE" id="PS00107">
    <property type="entry name" value="PROTEIN_KINASE_ATP"/>
    <property type="match status" value="1"/>
</dbReference>
<feature type="domain" description="Ig-like" evidence="12">
    <location>
        <begin position="2703"/>
        <end position="2786"/>
    </location>
</feature>
<dbReference type="FunFam" id="2.60.40.10:FF:000107">
    <property type="entry name" value="Myosin, light chain kinase a"/>
    <property type="match status" value="4"/>
</dbReference>
<dbReference type="PROSITE" id="PS50835">
    <property type="entry name" value="IG_LIKE"/>
    <property type="match status" value="18"/>
</dbReference>
<feature type="domain" description="Ig-like" evidence="12">
    <location>
        <begin position="982"/>
        <end position="1066"/>
    </location>
</feature>
<keyword evidence="6 10" id="KW-0547">Nucleotide-binding</keyword>
<dbReference type="InterPro" id="IPR000719">
    <property type="entry name" value="Prot_kinase_dom"/>
</dbReference>
<feature type="domain" description="Ig-like" evidence="12">
    <location>
        <begin position="1102"/>
        <end position="1190"/>
    </location>
</feature>
<protein>
    <submittedName>
        <fullName evidence="15">CAMK/MLCK protein kinase</fullName>
    </submittedName>
</protein>
<comment type="cofactor">
    <cofactor evidence="1">
        <name>Mg(2+)</name>
        <dbReference type="ChEBI" id="CHEBI:18420"/>
    </cofactor>
</comment>
<evidence type="ECO:0000256" key="9">
    <source>
        <dbReference type="ARBA" id="ARBA00023319"/>
    </source>
</evidence>
<dbReference type="SUPFAM" id="SSF56112">
    <property type="entry name" value="Protein kinase-like (PK-like)"/>
    <property type="match status" value="1"/>
</dbReference>
<dbReference type="InterPro" id="IPR003598">
    <property type="entry name" value="Ig_sub2"/>
</dbReference>
<accession>A0A1I7VXT0</accession>
<feature type="domain" description="Ig-like" evidence="12">
    <location>
        <begin position="1630"/>
        <end position="1718"/>
    </location>
</feature>
<dbReference type="GO" id="GO:0005524">
    <property type="term" value="F:ATP binding"/>
    <property type="evidence" value="ECO:0007669"/>
    <property type="project" value="UniProtKB-UniRule"/>
</dbReference>
<evidence type="ECO:0000256" key="3">
    <source>
        <dbReference type="ARBA" id="ARBA00006692"/>
    </source>
</evidence>
<dbReference type="FunFam" id="2.60.40.10:FF:000032">
    <property type="entry name" value="palladin isoform X1"/>
    <property type="match status" value="5"/>
</dbReference>